<dbReference type="EMBL" id="HBIB01036583">
    <property type="protein sequence ID" value="CAE0261475.1"/>
    <property type="molecule type" value="Transcribed_RNA"/>
</dbReference>
<feature type="compositionally biased region" description="Low complexity" evidence="1">
    <location>
        <begin position="222"/>
        <end position="235"/>
    </location>
</feature>
<feature type="compositionally biased region" description="Polar residues" evidence="1">
    <location>
        <begin position="244"/>
        <end position="254"/>
    </location>
</feature>
<accession>A0A7S3DLT1</accession>
<feature type="compositionally biased region" description="Polar residues" evidence="1">
    <location>
        <begin position="1"/>
        <end position="24"/>
    </location>
</feature>
<evidence type="ECO:0000313" key="2">
    <source>
        <dbReference type="EMBL" id="CAE0261475.1"/>
    </source>
</evidence>
<proteinExistence type="predicted"/>
<dbReference type="AlphaFoldDB" id="A0A7S3DLT1"/>
<dbReference type="EMBL" id="HBIB01036591">
    <property type="protein sequence ID" value="CAE0261481.1"/>
    <property type="molecule type" value="Transcribed_RNA"/>
</dbReference>
<protein>
    <submittedName>
        <fullName evidence="2">Uncharacterized protein</fullName>
    </submittedName>
</protein>
<feature type="region of interest" description="Disordered" evidence="1">
    <location>
        <begin position="145"/>
        <end position="254"/>
    </location>
</feature>
<sequence length="254" mass="27751">MPSTTPQPGQMQQPRSLSASTLPRAQSAGDPMRRRSHDMARTYGFANSRRIDDRQTYLESRFGWRTPVAVRMLGTQYNWIQPDTTPTGSKASIRAPSGDPARLEVVPNSSTTGPHRLHQHVGGDTRSGIFWTQRINKEKETALYARDYPNRPPDGFEFGGQPDPRKFRSASPTHAAGSKRSARGRRGGDGEGAASGGHTNAKEGRGRSKSPGFRGAWNTCYASSPTSPSMSASATLKSRFKTPTFANSTLPFRI</sequence>
<gene>
    <name evidence="2" type="ORF">PBIL07802_LOCUS23768</name>
    <name evidence="3" type="ORF">PBIL07802_LOCUS23774</name>
</gene>
<feature type="compositionally biased region" description="Basic and acidic residues" evidence="1">
    <location>
        <begin position="31"/>
        <end position="40"/>
    </location>
</feature>
<feature type="region of interest" description="Disordered" evidence="1">
    <location>
        <begin position="1"/>
        <end position="43"/>
    </location>
</feature>
<evidence type="ECO:0000313" key="3">
    <source>
        <dbReference type="EMBL" id="CAE0261481.1"/>
    </source>
</evidence>
<name>A0A7S3DLT1_9EUKA</name>
<organism evidence="2">
    <name type="scientific">Palpitomonas bilix</name>
    <dbReference type="NCBI Taxonomy" id="652834"/>
    <lineage>
        <taxon>Eukaryota</taxon>
        <taxon>Eukaryota incertae sedis</taxon>
    </lineage>
</organism>
<reference evidence="2" key="1">
    <citation type="submission" date="2021-01" db="EMBL/GenBank/DDBJ databases">
        <authorList>
            <person name="Corre E."/>
            <person name="Pelletier E."/>
            <person name="Niang G."/>
            <person name="Scheremetjew M."/>
            <person name="Finn R."/>
            <person name="Kale V."/>
            <person name="Holt S."/>
            <person name="Cochrane G."/>
            <person name="Meng A."/>
            <person name="Brown T."/>
            <person name="Cohen L."/>
        </authorList>
    </citation>
    <scope>NUCLEOTIDE SEQUENCE</scope>
    <source>
        <strain evidence="2">NIES-2562</strain>
    </source>
</reference>
<evidence type="ECO:0000256" key="1">
    <source>
        <dbReference type="SAM" id="MobiDB-lite"/>
    </source>
</evidence>